<dbReference type="EMBL" id="SDMP01000011">
    <property type="protein sequence ID" value="RYR28041.1"/>
    <property type="molecule type" value="Genomic_DNA"/>
</dbReference>
<dbReference type="Pfam" id="PF00514">
    <property type="entry name" value="Arm"/>
    <property type="match status" value="2"/>
</dbReference>
<dbReference type="SUPFAM" id="SSF48371">
    <property type="entry name" value="ARM repeat"/>
    <property type="match status" value="1"/>
</dbReference>
<evidence type="ECO:0008006" key="5">
    <source>
        <dbReference type="Google" id="ProtNLM"/>
    </source>
</evidence>
<dbReference type="PROSITE" id="PS50176">
    <property type="entry name" value="ARM_REPEAT"/>
    <property type="match status" value="1"/>
</dbReference>
<evidence type="ECO:0000256" key="2">
    <source>
        <dbReference type="PROSITE-ProRule" id="PRU00259"/>
    </source>
</evidence>
<dbReference type="SMART" id="SM00185">
    <property type="entry name" value="ARM"/>
    <property type="match status" value="6"/>
</dbReference>
<dbReference type="InterPro" id="IPR016024">
    <property type="entry name" value="ARM-type_fold"/>
</dbReference>
<organism evidence="3 4">
    <name type="scientific">Arachis hypogaea</name>
    <name type="common">Peanut</name>
    <dbReference type="NCBI Taxonomy" id="3818"/>
    <lineage>
        <taxon>Eukaryota</taxon>
        <taxon>Viridiplantae</taxon>
        <taxon>Streptophyta</taxon>
        <taxon>Embryophyta</taxon>
        <taxon>Tracheophyta</taxon>
        <taxon>Spermatophyta</taxon>
        <taxon>Magnoliopsida</taxon>
        <taxon>eudicotyledons</taxon>
        <taxon>Gunneridae</taxon>
        <taxon>Pentapetalae</taxon>
        <taxon>rosids</taxon>
        <taxon>fabids</taxon>
        <taxon>Fabales</taxon>
        <taxon>Fabaceae</taxon>
        <taxon>Papilionoideae</taxon>
        <taxon>50 kb inversion clade</taxon>
        <taxon>dalbergioids sensu lato</taxon>
        <taxon>Dalbergieae</taxon>
        <taxon>Pterocarpus clade</taxon>
        <taxon>Arachis</taxon>
    </lineage>
</organism>
<comment type="caution">
    <text evidence="3">The sequence shown here is derived from an EMBL/GenBank/DDBJ whole genome shotgun (WGS) entry which is preliminary data.</text>
</comment>
<dbReference type="Proteomes" id="UP000289738">
    <property type="component" value="Chromosome B01"/>
</dbReference>
<gene>
    <name evidence="3" type="ORF">Ahy_B01g052136</name>
</gene>
<evidence type="ECO:0000313" key="4">
    <source>
        <dbReference type="Proteomes" id="UP000289738"/>
    </source>
</evidence>
<keyword evidence="4" id="KW-1185">Reference proteome</keyword>
<dbReference type="InterPro" id="IPR011989">
    <property type="entry name" value="ARM-like"/>
</dbReference>
<feature type="repeat" description="ARM" evidence="2">
    <location>
        <begin position="343"/>
        <end position="385"/>
    </location>
</feature>
<dbReference type="AlphaFoldDB" id="A0A445ANM6"/>
<keyword evidence="1" id="KW-0677">Repeat</keyword>
<sequence>MDESESGDIDWENELRNFQNAIATGTKSKRIKAMAMLARYSKHAPEHVLARTIPFLMVILGHNNRSNDSANFSLQMASAYCLKCIACRSDELVTQMGANGAAQLLMNLLPHSDGMFLKVLVKCLLVVVGFCNTSRAVVATAGGLGIIVNKLSSCEDREIRRYLLEILSLLALRRNVRREIVRLDALRYVVEAVGVGSMVSRERACQAIGMFGVTREGRRAVVELGAILPVVELFCSRDHTTKLVAGNTLGVISAYVDCIRSIAQAGAIPLYSELLEGGDPSGKDIAEDAFCVLAFDEANAIEIVGHLVRIMRDGDNEAKSAAANVVWDLSTYNHSIPVVRDSGVIPVLVELLGSGSNDVKENVSGAFSQMSYDRVNRIALSDAGVVPIFIDLLHDDFEELRDNAAEALVNFYEDPLYHDSVSHIIDAPSFRSMQNRLAQLRETNERAPVERMNIDLPAWNSDQIT</sequence>
<dbReference type="STRING" id="3818.A0A445ANM6"/>
<dbReference type="PANTHER" id="PTHR46241:SF1">
    <property type="entry name" value="OUTER DYNEIN ARM-DOCKING COMPLEX SUBUNIT 2"/>
    <property type="match status" value="1"/>
</dbReference>
<evidence type="ECO:0000256" key="1">
    <source>
        <dbReference type="ARBA" id="ARBA00022737"/>
    </source>
</evidence>
<evidence type="ECO:0000313" key="3">
    <source>
        <dbReference type="EMBL" id="RYR28041.1"/>
    </source>
</evidence>
<dbReference type="Gene3D" id="1.25.10.10">
    <property type="entry name" value="Leucine-rich Repeat Variant"/>
    <property type="match status" value="2"/>
</dbReference>
<proteinExistence type="predicted"/>
<reference evidence="3 4" key="1">
    <citation type="submission" date="2019-01" db="EMBL/GenBank/DDBJ databases">
        <title>Sequencing of cultivated peanut Arachis hypogaea provides insights into genome evolution and oil improvement.</title>
        <authorList>
            <person name="Chen X."/>
        </authorList>
    </citation>
    <scope>NUCLEOTIDE SEQUENCE [LARGE SCALE GENOMIC DNA]</scope>
    <source>
        <strain evidence="4">cv. Fuhuasheng</strain>
        <tissue evidence="3">Leaves</tissue>
    </source>
</reference>
<dbReference type="PANTHER" id="PTHR46241">
    <property type="entry name" value="ARMADILLO REPEAT-CONTAINING PROTEIN 4 ARMC4"/>
    <property type="match status" value="1"/>
</dbReference>
<accession>A0A445ANM6</accession>
<name>A0A445ANM6_ARAHY</name>
<dbReference type="InterPro" id="IPR000225">
    <property type="entry name" value="Armadillo"/>
</dbReference>
<protein>
    <recommendedName>
        <fullName evidence="5">Armadillo repeat-containing protein</fullName>
    </recommendedName>
</protein>